<evidence type="ECO:0000313" key="10">
    <source>
        <dbReference type="Proteomes" id="UP000183940"/>
    </source>
</evidence>
<keyword evidence="3" id="KW-0808">Transferase</keyword>
<comment type="subcellular location">
    <subcellularLocation>
        <location evidence="1">Periplasm</location>
    </subcellularLocation>
</comment>
<feature type="transmembrane region" description="Helical" evidence="7">
    <location>
        <begin position="16"/>
        <end position="38"/>
    </location>
</feature>
<evidence type="ECO:0000256" key="1">
    <source>
        <dbReference type="ARBA" id="ARBA00004418"/>
    </source>
</evidence>
<accession>A0A1L9QTP1</accession>
<sequence>MIKPTKSLKVNKVSQVALLLICWIGIPWIIVEIAMILLDPFLFKGFYQYDPDMGFRVRPDTLGSNRFGFNDQDYPLERVSGTVRMMIVGDSFNWAGGLEGNYTTLLENQFAQTPDLPPVEVINAGYPMTHAGEQLIMLQKFGLQYQPDLVILGVFVGNDFIDADPYRKRIVVNDTQIDIDKRNEIQILGYPIIFKSRLWMFIEQKYKVFQETAQIEQPAWANPTPQEEQGTFTEETFLKIQRARLEFCNLRAHAEGKYDDRIKYLFDSITQMKQILAERQIEFKVAIYPDEFQVSQALADQLFETYQLNREDYDLNLMQKLLIEFLDQEGIPYINMLDKFRQVGQTQTLYLLRDTHWNLAGNQLASDILYQNLLDEVKTK</sequence>
<dbReference type="AlphaFoldDB" id="A0A1L9QTP1"/>
<protein>
    <recommendedName>
        <fullName evidence="8">AlgX/AlgJ SGNH hydrolase-like domain-containing protein</fullName>
    </recommendedName>
</protein>
<organism evidence="9 10">
    <name type="scientific">Roseofilum reptotaenium AO1-A</name>
    <dbReference type="NCBI Taxonomy" id="1925591"/>
    <lineage>
        <taxon>Bacteria</taxon>
        <taxon>Bacillati</taxon>
        <taxon>Cyanobacteriota</taxon>
        <taxon>Cyanophyceae</taxon>
        <taxon>Desertifilales</taxon>
        <taxon>Desertifilaceae</taxon>
        <taxon>Roseofilum</taxon>
    </lineage>
</organism>
<evidence type="ECO:0000256" key="7">
    <source>
        <dbReference type="SAM" id="Phobius"/>
    </source>
</evidence>
<keyword evidence="5" id="KW-0574">Periplasm</keyword>
<evidence type="ECO:0000256" key="4">
    <source>
        <dbReference type="ARBA" id="ARBA00022729"/>
    </source>
</evidence>
<dbReference type="EMBL" id="MLAW01000011">
    <property type="protein sequence ID" value="OJJ26041.1"/>
    <property type="molecule type" value="Genomic_DNA"/>
</dbReference>
<keyword evidence="7" id="KW-0812">Transmembrane</keyword>
<feature type="domain" description="AlgX/AlgJ SGNH hydrolase-like" evidence="8">
    <location>
        <begin position="268"/>
        <end position="372"/>
    </location>
</feature>
<proteinExistence type="predicted"/>
<dbReference type="Gene3D" id="3.40.50.1110">
    <property type="entry name" value="SGNH hydrolase"/>
    <property type="match status" value="1"/>
</dbReference>
<evidence type="ECO:0000256" key="6">
    <source>
        <dbReference type="ARBA" id="ARBA00022841"/>
    </source>
</evidence>
<evidence type="ECO:0000313" key="9">
    <source>
        <dbReference type="EMBL" id="OJJ26041.1"/>
    </source>
</evidence>
<keyword evidence="10" id="KW-1185">Reference proteome</keyword>
<dbReference type="SUPFAM" id="SSF52266">
    <property type="entry name" value="SGNH hydrolase"/>
    <property type="match status" value="1"/>
</dbReference>
<evidence type="ECO:0000256" key="3">
    <source>
        <dbReference type="ARBA" id="ARBA00022679"/>
    </source>
</evidence>
<evidence type="ECO:0000256" key="2">
    <source>
        <dbReference type="ARBA" id="ARBA00005182"/>
    </source>
</evidence>
<dbReference type="UniPathway" id="UPA00286"/>
<evidence type="ECO:0000259" key="8">
    <source>
        <dbReference type="Pfam" id="PF16822"/>
    </source>
</evidence>
<name>A0A1L9QTP1_9CYAN</name>
<keyword evidence="7" id="KW-1133">Transmembrane helix</keyword>
<dbReference type="STRING" id="1925591.BI308_08775"/>
<dbReference type="InterPro" id="IPR031811">
    <property type="entry name" value="ALGX/ALGJ_SGNH-like"/>
</dbReference>
<keyword evidence="4" id="KW-0732">Signal</keyword>
<evidence type="ECO:0000256" key="5">
    <source>
        <dbReference type="ARBA" id="ARBA00022764"/>
    </source>
</evidence>
<dbReference type="InterPro" id="IPR036514">
    <property type="entry name" value="SGNH_hydro_sf"/>
</dbReference>
<dbReference type="GO" id="GO:0042121">
    <property type="term" value="P:alginic acid biosynthetic process"/>
    <property type="evidence" value="ECO:0007669"/>
    <property type="project" value="UniProtKB-UniPathway"/>
</dbReference>
<comment type="pathway">
    <text evidence="2">Glycan biosynthesis; alginate biosynthesis.</text>
</comment>
<dbReference type="GO" id="GO:0042597">
    <property type="term" value="C:periplasmic space"/>
    <property type="evidence" value="ECO:0007669"/>
    <property type="project" value="UniProtKB-SubCell"/>
</dbReference>
<keyword evidence="6" id="KW-0016">Alginate biosynthesis</keyword>
<dbReference type="Pfam" id="PF16822">
    <property type="entry name" value="ALGX"/>
    <property type="match status" value="1"/>
</dbReference>
<comment type="caution">
    <text evidence="9">The sequence shown here is derived from an EMBL/GenBank/DDBJ whole genome shotgun (WGS) entry which is preliminary data.</text>
</comment>
<dbReference type="GO" id="GO:0016740">
    <property type="term" value="F:transferase activity"/>
    <property type="evidence" value="ECO:0007669"/>
    <property type="project" value="UniProtKB-KW"/>
</dbReference>
<reference evidence="9" key="1">
    <citation type="submission" date="2016-10" db="EMBL/GenBank/DDBJ databases">
        <title>CRISPR-Cas defence system in Roseofilum reptotaenium: evidence of a bacteriophage-cyanobacterium arms race in the coral black band disease.</title>
        <authorList>
            <person name="Buerger P."/>
            <person name="Wood-Charlson E.M."/>
            <person name="Weynberg K.D."/>
            <person name="Willis B."/>
            <person name="Van Oppen M.J."/>
        </authorList>
    </citation>
    <scope>NUCLEOTIDE SEQUENCE [LARGE SCALE GENOMIC DNA]</scope>
    <source>
        <strain evidence="9">AO1-A</strain>
    </source>
</reference>
<gene>
    <name evidence="9" type="ORF">BI308_08775</name>
</gene>
<keyword evidence="7" id="KW-0472">Membrane</keyword>
<dbReference type="Proteomes" id="UP000183940">
    <property type="component" value="Unassembled WGS sequence"/>
</dbReference>